<dbReference type="PANTHER" id="PTHR43143:SF1">
    <property type="entry name" value="SERINE_THREONINE-PROTEIN PHOSPHATASE CPPED1"/>
    <property type="match status" value="1"/>
</dbReference>
<dbReference type="GO" id="GO:0016787">
    <property type="term" value="F:hydrolase activity"/>
    <property type="evidence" value="ECO:0007669"/>
    <property type="project" value="InterPro"/>
</dbReference>
<evidence type="ECO:0008006" key="7">
    <source>
        <dbReference type="Google" id="ProtNLM"/>
    </source>
</evidence>
<feature type="domain" description="Calcineurin-like phosphoesterase" evidence="2">
    <location>
        <begin position="119"/>
        <end position="341"/>
    </location>
</feature>
<evidence type="ECO:0000313" key="6">
    <source>
        <dbReference type="Proteomes" id="UP000318946"/>
    </source>
</evidence>
<dbReference type="InterPro" id="IPR032288">
    <property type="entry name" value="Metallophos_C"/>
</dbReference>
<dbReference type="InterPro" id="IPR029052">
    <property type="entry name" value="Metallo-depent_PP-like"/>
</dbReference>
<name>A0A4Y1WTK2_9BACT</name>
<dbReference type="Pfam" id="PF00149">
    <property type="entry name" value="Metallophos"/>
    <property type="match status" value="1"/>
</dbReference>
<feature type="domain" description="Calcineurin-like phosphoesterase N-terminal" evidence="4">
    <location>
        <begin position="32"/>
        <end position="109"/>
    </location>
</feature>
<dbReference type="Pfam" id="PF16371">
    <property type="entry name" value="MetallophosN"/>
    <property type="match status" value="1"/>
</dbReference>
<dbReference type="RefSeq" id="WP_337644559.1">
    <property type="nucleotide sequence ID" value="NZ_JAYAZT010000043.1"/>
</dbReference>
<keyword evidence="1" id="KW-0732">Signal</keyword>
<proteinExistence type="predicted"/>
<dbReference type="Gene3D" id="3.60.21.10">
    <property type="match status" value="1"/>
</dbReference>
<feature type="signal peptide" evidence="1">
    <location>
        <begin position="1"/>
        <end position="22"/>
    </location>
</feature>
<dbReference type="InterPro" id="IPR051918">
    <property type="entry name" value="STPP_CPPED1"/>
</dbReference>
<dbReference type="AlphaFoldDB" id="A0A4Y1WTK2"/>
<dbReference type="InterPro" id="IPR032285">
    <property type="entry name" value="Metallophos_N"/>
</dbReference>
<accession>A0A4Y1WTK2</accession>
<dbReference type="SUPFAM" id="SSF56300">
    <property type="entry name" value="Metallo-dependent phosphatases"/>
    <property type="match status" value="1"/>
</dbReference>
<feature type="chain" id="PRO_5021447326" description="Serine/threonine protein phosphatase" evidence="1">
    <location>
        <begin position="23"/>
        <end position="549"/>
    </location>
</feature>
<dbReference type="InterPro" id="IPR004843">
    <property type="entry name" value="Calcineurin-like_PHP"/>
</dbReference>
<organism evidence="5 6">
    <name type="scientific">Alistipes communis</name>
    <dbReference type="NCBI Taxonomy" id="2585118"/>
    <lineage>
        <taxon>Bacteria</taxon>
        <taxon>Pseudomonadati</taxon>
        <taxon>Bacteroidota</taxon>
        <taxon>Bacteroidia</taxon>
        <taxon>Bacteroidales</taxon>
        <taxon>Rikenellaceae</taxon>
        <taxon>Alistipes</taxon>
    </lineage>
</organism>
<dbReference type="Pfam" id="PF16370">
    <property type="entry name" value="MetallophosC"/>
    <property type="match status" value="1"/>
</dbReference>
<keyword evidence="6" id="KW-1185">Reference proteome</keyword>
<sequence>MRLFAAALAVACLLAATVRTVAAGRGKAVLTGVVYGDGAPLAGVCVSDGVQFATTDAAGRYRIESDKSAGFVFAVTPSNWVAAEADGVQPLFWAALDEADARDEQHDFHFASVDQSRYTVMFFTDLHLTNSSEKRDLDHYRSIALASISDEAAQASARGPVYSLNLGDLSHDLYWYQYDFDVSSAKRFLEQNGFPTLLYSIPGNHDNDGATPAGAGVDRRAEHLYRRTFGPTYYAMNIGDVHWIMMDNIIYKNTPGKGKKNVGVVGARDYDKGFTPEQLAWLRRDLATVDASKTVCLCTHCPVFFDRDRRTLLTDRSQVDSLDALFSRFERVHIFSGHAHRTLYTQDADYPRFDQYVLPATSGDMWVANNDFQALCPDGSDAGFVVASVDGGKLRCDYRTHLYDRKVLRAYDMNAVGEYYRNDSLVRVQRRLYPDRADYGREEYANCVYVNYWGYLPGHRVELFEEGRSLEVVQVEDEDPLYNISHYLPELARKPVFKKGDARVVSHHMFAARARTATAPVEIRITDADGVLLHRETLERPKKFDKEAR</sequence>
<feature type="domain" description="Calcineurin-like phosphoesterase C-terminal" evidence="3">
    <location>
        <begin position="356"/>
        <end position="529"/>
    </location>
</feature>
<evidence type="ECO:0000259" key="2">
    <source>
        <dbReference type="Pfam" id="PF00149"/>
    </source>
</evidence>
<dbReference type="Proteomes" id="UP000318946">
    <property type="component" value="Chromosome"/>
</dbReference>
<protein>
    <recommendedName>
        <fullName evidence="7">Serine/threonine protein phosphatase</fullName>
    </recommendedName>
</protein>
<dbReference type="PANTHER" id="PTHR43143">
    <property type="entry name" value="METALLOPHOSPHOESTERASE, CALCINEURIN SUPERFAMILY"/>
    <property type="match status" value="1"/>
</dbReference>
<dbReference type="KEGG" id="acou:A5CBH24_07410"/>
<evidence type="ECO:0000256" key="1">
    <source>
        <dbReference type="SAM" id="SignalP"/>
    </source>
</evidence>
<evidence type="ECO:0000259" key="3">
    <source>
        <dbReference type="Pfam" id="PF16370"/>
    </source>
</evidence>
<reference evidence="6" key="1">
    <citation type="submission" date="2019-06" db="EMBL/GenBank/DDBJ databases">
        <title>Alistipes onderdonkii subsp. vulgaris subsp. nov., Alistipes dispar sp. nov. and Alistipes communis sp. nov., isolated from human faeces, and creation of Alistipes onderdonkii subsp. onderdonkii subsp. nov.</title>
        <authorList>
            <person name="Sakamoto M."/>
            <person name="Ikeyama N."/>
            <person name="Ogata Y."/>
            <person name="Suda W."/>
            <person name="Iino T."/>
            <person name="Hattori M."/>
            <person name="Ohkuma M."/>
        </authorList>
    </citation>
    <scope>NUCLEOTIDE SEQUENCE [LARGE SCALE GENOMIC DNA]</scope>
    <source>
        <strain evidence="6">5CBH24</strain>
    </source>
</reference>
<evidence type="ECO:0000313" key="5">
    <source>
        <dbReference type="EMBL" id="BBL03428.1"/>
    </source>
</evidence>
<gene>
    <name evidence="5" type="ORF">A5CBH24_07410</name>
</gene>
<evidence type="ECO:0000259" key="4">
    <source>
        <dbReference type="Pfam" id="PF16371"/>
    </source>
</evidence>
<dbReference type="EMBL" id="AP019735">
    <property type="protein sequence ID" value="BBL03428.1"/>
    <property type="molecule type" value="Genomic_DNA"/>
</dbReference>